<dbReference type="EMBL" id="LKEB01000037">
    <property type="protein sequence ID" value="ROW07562.1"/>
    <property type="molecule type" value="Genomic_DNA"/>
</dbReference>
<dbReference type="AlphaFoldDB" id="A0A423WVQ6"/>
<evidence type="ECO:0000313" key="3">
    <source>
        <dbReference type="Proteomes" id="UP000285146"/>
    </source>
</evidence>
<reference evidence="2 3" key="1">
    <citation type="submission" date="2015-09" db="EMBL/GenBank/DDBJ databases">
        <title>Host preference determinants of Valsa canker pathogens revealed by comparative genomics.</title>
        <authorList>
            <person name="Yin Z."/>
            <person name="Huang L."/>
        </authorList>
    </citation>
    <scope>NUCLEOTIDE SEQUENCE [LARGE SCALE GENOMIC DNA]</scope>
    <source>
        <strain evidence="2 3">SXYLt</strain>
    </source>
</reference>
<keyword evidence="3" id="KW-1185">Reference proteome</keyword>
<organism evidence="2 3">
    <name type="scientific">Cytospora leucostoma</name>
    <dbReference type="NCBI Taxonomy" id="1230097"/>
    <lineage>
        <taxon>Eukaryota</taxon>
        <taxon>Fungi</taxon>
        <taxon>Dikarya</taxon>
        <taxon>Ascomycota</taxon>
        <taxon>Pezizomycotina</taxon>
        <taxon>Sordariomycetes</taxon>
        <taxon>Sordariomycetidae</taxon>
        <taxon>Diaporthales</taxon>
        <taxon>Cytosporaceae</taxon>
        <taxon>Cytospora</taxon>
    </lineage>
</organism>
<proteinExistence type="predicted"/>
<protein>
    <submittedName>
        <fullName evidence="2">Uncharacterized protein</fullName>
    </submittedName>
</protein>
<comment type="caution">
    <text evidence="2">The sequence shown here is derived from an EMBL/GenBank/DDBJ whole genome shotgun (WGS) entry which is preliminary data.</text>
</comment>
<accession>A0A423WVQ6</accession>
<evidence type="ECO:0000256" key="1">
    <source>
        <dbReference type="SAM" id="Coils"/>
    </source>
</evidence>
<name>A0A423WVQ6_9PEZI</name>
<dbReference type="InParanoid" id="A0A423WVQ6"/>
<sequence>MITKLCFRNAHIAAQTSVIVYHKNKSDNLVDIAEGINQQISTMEVEIEKLKKKKEQKEQEEKDAGTSSVIRMAWMKMAGEKEPEYLFLF</sequence>
<evidence type="ECO:0000313" key="2">
    <source>
        <dbReference type="EMBL" id="ROW07562.1"/>
    </source>
</evidence>
<feature type="coiled-coil region" evidence="1">
    <location>
        <begin position="33"/>
        <end position="67"/>
    </location>
</feature>
<keyword evidence="1" id="KW-0175">Coiled coil</keyword>
<gene>
    <name evidence="2" type="ORF">VPNG_06782</name>
</gene>
<dbReference type="Proteomes" id="UP000285146">
    <property type="component" value="Unassembled WGS sequence"/>
</dbReference>